<dbReference type="GO" id="GO:0009307">
    <property type="term" value="P:DNA restriction-modification system"/>
    <property type="evidence" value="ECO:0007669"/>
    <property type="project" value="InterPro"/>
</dbReference>
<dbReference type="Pfam" id="PF04471">
    <property type="entry name" value="Mrr_cat"/>
    <property type="match status" value="1"/>
</dbReference>
<dbReference type="PANTHER" id="PTHR30015">
    <property type="entry name" value="MRR RESTRICTION SYSTEM PROTEIN"/>
    <property type="match status" value="1"/>
</dbReference>
<keyword evidence="1" id="KW-0812">Transmembrane</keyword>
<dbReference type="EMBL" id="VFOW01000001">
    <property type="protein sequence ID" value="TQL75506.1"/>
    <property type="molecule type" value="Genomic_DNA"/>
</dbReference>
<gene>
    <name evidence="3" type="ORF">FB566_1012</name>
</gene>
<keyword evidence="4" id="KW-1185">Reference proteome</keyword>
<reference evidence="3 4" key="1">
    <citation type="submission" date="2019-06" db="EMBL/GenBank/DDBJ databases">
        <title>Sequencing the genomes of 1000 actinobacteria strains.</title>
        <authorList>
            <person name="Klenk H.-P."/>
        </authorList>
    </citation>
    <scope>NUCLEOTIDE SEQUENCE [LARGE SCALE GENOMIC DNA]</scope>
    <source>
        <strain evidence="3 4">DSM 45928</strain>
    </source>
</reference>
<comment type="caution">
    <text evidence="3">The sequence shown here is derived from an EMBL/GenBank/DDBJ whole genome shotgun (WGS) entry which is preliminary data.</text>
</comment>
<dbReference type="InParanoid" id="A0A543ASH6"/>
<feature type="transmembrane region" description="Helical" evidence="1">
    <location>
        <begin position="36"/>
        <end position="56"/>
    </location>
</feature>
<dbReference type="InterPro" id="IPR011856">
    <property type="entry name" value="tRNA_endonuc-like_dom_sf"/>
</dbReference>
<protein>
    <submittedName>
        <fullName evidence="3">HJR/Mrr/RecB family endonuclease</fullName>
    </submittedName>
</protein>
<keyword evidence="1" id="KW-0472">Membrane</keyword>
<sequence>MPPPSIMVKVGAAIVGLILIFTVVKTVAHWMAQNWATVAIVGGSLAVLVVGGILIYRNRTSFQRTEDQELERHLAEADTMSIPEFETWVARLLLRDGFRKVRFVGRAADFGSNFVATAPDSRRVMIRAKPDDGTMSRRGARHIQALGADAHARWKADTAMLVTNADLHRLKTAARHDALADQLGVILVDRMELATWVADRKPPAELCAAPSPSPAVRG</sequence>
<dbReference type="PANTHER" id="PTHR30015:SF6">
    <property type="entry name" value="SLL1429 PROTEIN"/>
    <property type="match status" value="1"/>
</dbReference>
<organism evidence="3 4">
    <name type="scientific">Stackebrandtia endophytica</name>
    <dbReference type="NCBI Taxonomy" id="1496996"/>
    <lineage>
        <taxon>Bacteria</taxon>
        <taxon>Bacillati</taxon>
        <taxon>Actinomycetota</taxon>
        <taxon>Actinomycetes</taxon>
        <taxon>Glycomycetales</taxon>
        <taxon>Glycomycetaceae</taxon>
        <taxon>Stackebrandtia</taxon>
    </lineage>
</organism>
<evidence type="ECO:0000256" key="1">
    <source>
        <dbReference type="SAM" id="Phobius"/>
    </source>
</evidence>
<keyword evidence="3" id="KW-0255">Endonuclease</keyword>
<accession>A0A543ASH6</accession>
<dbReference type="GO" id="GO:0003677">
    <property type="term" value="F:DNA binding"/>
    <property type="evidence" value="ECO:0007669"/>
    <property type="project" value="InterPro"/>
</dbReference>
<keyword evidence="3" id="KW-0378">Hydrolase</keyword>
<proteinExistence type="predicted"/>
<dbReference type="InterPro" id="IPR007560">
    <property type="entry name" value="Restrct_endonuc_IV_Mrr"/>
</dbReference>
<keyword evidence="1" id="KW-1133">Transmembrane helix</keyword>
<evidence type="ECO:0000313" key="3">
    <source>
        <dbReference type="EMBL" id="TQL75506.1"/>
    </source>
</evidence>
<evidence type="ECO:0000313" key="4">
    <source>
        <dbReference type="Proteomes" id="UP000317043"/>
    </source>
</evidence>
<name>A0A543ASH6_9ACTN</name>
<keyword evidence="3" id="KW-0540">Nuclease</keyword>
<dbReference type="RefSeq" id="WP_170183156.1">
    <property type="nucleotide sequence ID" value="NZ_JBHTGS010000001.1"/>
</dbReference>
<dbReference type="InterPro" id="IPR052906">
    <property type="entry name" value="Type_IV_Methyl-Rstrct_Enzyme"/>
</dbReference>
<feature type="domain" description="Restriction endonuclease type IV Mrr" evidence="2">
    <location>
        <begin position="78"/>
        <end position="197"/>
    </location>
</feature>
<dbReference type="GO" id="GO:0015666">
    <property type="term" value="F:restriction endodeoxyribonuclease activity"/>
    <property type="evidence" value="ECO:0007669"/>
    <property type="project" value="TreeGrafter"/>
</dbReference>
<evidence type="ECO:0000259" key="2">
    <source>
        <dbReference type="Pfam" id="PF04471"/>
    </source>
</evidence>
<dbReference type="Gene3D" id="3.40.1350.10">
    <property type="match status" value="1"/>
</dbReference>
<dbReference type="Proteomes" id="UP000317043">
    <property type="component" value="Unassembled WGS sequence"/>
</dbReference>
<dbReference type="AlphaFoldDB" id="A0A543ASH6"/>